<evidence type="ECO:0000313" key="3">
    <source>
        <dbReference type="Proteomes" id="UP000007652"/>
    </source>
</evidence>
<keyword evidence="3" id="KW-1185">Reference proteome</keyword>
<dbReference type="PANTHER" id="PTHR36558">
    <property type="entry name" value="GLR1098 PROTEIN"/>
    <property type="match status" value="1"/>
</dbReference>
<reference evidence="2 3" key="1">
    <citation type="journal article" date="2011" name="J. Bacteriol.">
        <title>Draft genome sequence of Caloramator australicus strain RC3T, a thermoanaerobe from the Great Artesian Basin of Australia.</title>
        <authorList>
            <person name="Ogg C.D."/>
            <person name="Patel B.K.C."/>
        </authorList>
    </citation>
    <scope>NUCLEOTIDE SEQUENCE [LARGE SCALE GENOMIC DNA]</scope>
    <source>
        <strain evidence="2 3">RC3</strain>
    </source>
</reference>
<comment type="caution">
    <text evidence="2">The sequence shown here is derived from an EMBL/GenBank/DDBJ whole genome shotgun (WGS) entry which is preliminary data.</text>
</comment>
<organism evidence="2 3">
    <name type="scientific">Caloramator australicus RC3</name>
    <dbReference type="NCBI Taxonomy" id="857293"/>
    <lineage>
        <taxon>Bacteria</taxon>
        <taxon>Bacillati</taxon>
        <taxon>Bacillota</taxon>
        <taxon>Clostridia</taxon>
        <taxon>Eubacteriales</taxon>
        <taxon>Clostridiaceae</taxon>
        <taxon>Caloramator</taxon>
    </lineage>
</organism>
<dbReference type="InterPro" id="IPR012296">
    <property type="entry name" value="Nuclease_put_TT1808"/>
</dbReference>
<evidence type="ECO:0000313" key="2">
    <source>
        <dbReference type="EMBL" id="CCJ33509.1"/>
    </source>
</evidence>
<dbReference type="InterPro" id="IPR008538">
    <property type="entry name" value="Uma2"/>
</dbReference>
<evidence type="ECO:0000259" key="1">
    <source>
        <dbReference type="Pfam" id="PF05685"/>
    </source>
</evidence>
<dbReference type="EMBL" id="CAKP01000079">
    <property type="protein sequence ID" value="CCJ33509.1"/>
    <property type="molecule type" value="Genomic_DNA"/>
</dbReference>
<gene>
    <name evidence="2" type="ORF">CAAU_1425</name>
</gene>
<dbReference type="STRING" id="857293.CAAU_1425"/>
<dbReference type="CDD" id="cd06260">
    <property type="entry name" value="DUF820-like"/>
    <property type="match status" value="1"/>
</dbReference>
<sequence>MKNIAKMQVSYSYKDYLQWDEKHRYELIEGVPYLLASPSVLHQRVVGNIYFSLKNSIKECSVFISPLDVLLVENNESAMDSKNVVQPDVFVVCDESKIKEKYCIGAPDIIVEVVSPSTASKDAIEKFNLYEKFKVKEYWMVRPEEKTVTVFRLENDRYGRPDVYDENGEIILLIENVKIKVKDIFE</sequence>
<name>I7K7J8_9CLOT</name>
<dbReference type="PANTHER" id="PTHR36558:SF1">
    <property type="entry name" value="RESTRICTION ENDONUCLEASE DOMAIN-CONTAINING PROTEIN-RELATED"/>
    <property type="match status" value="1"/>
</dbReference>
<dbReference type="AlphaFoldDB" id="I7K7J8"/>
<dbReference type="RefSeq" id="WP_008908775.1">
    <property type="nucleotide sequence ID" value="NZ_CAKP01000079.1"/>
</dbReference>
<dbReference type="Pfam" id="PF05685">
    <property type="entry name" value="Uma2"/>
    <property type="match status" value="1"/>
</dbReference>
<accession>I7K7J8</accession>
<dbReference type="Gene3D" id="3.90.1570.10">
    <property type="entry name" value="tt1808, chain A"/>
    <property type="match status" value="1"/>
</dbReference>
<dbReference type="Proteomes" id="UP000007652">
    <property type="component" value="Unassembled WGS sequence"/>
</dbReference>
<feature type="domain" description="Putative restriction endonuclease" evidence="1">
    <location>
        <begin position="14"/>
        <end position="172"/>
    </location>
</feature>
<dbReference type="eggNOG" id="COG4636">
    <property type="taxonomic scope" value="Bacteria"/>
</dbReference>
<protein>
    <recommendedName>
        <fullName evidence="1">Putative restriction endonuclease domain-containing protein</fullName>
    </recommendedName>
</protein>
<dbReference type="SUPFAM" id="SSF52980">
    <property type="entry name" value="Restriction endonuclease-like"/>
    <property type="match status" value="1"/>
</dbReference>
<proteinExistence type="predicted"/>
<dbReference type="InterPro" id="IPR011335">
    <property type="entry name" value="Restrct_endonuc-II-like"/>
</dbReference>